<evidence type="ECO:0000313" key="11">
    <source>
        <dbReference type="Proteomes" id="UP001299220"/>
    </source>
</evidence>
<comment type="caution">
    <text evidence="8">Lacks conserved residue(s) required for the propagation of feature annotation.</text>
</comment>
<comment type="subcellular location">
    <subcellularLocation>
        <location evidence="8">Cytoplasm</location>
    </subcellularLocation>
</comment>
<comment type="caution">
    <text evidence="10">The sequence shown here is derived from an EMBL/GenBank/DDBJ whole genome shotgun (WGS) entry which is preliminary data.</text>
</comment>
<dbReference type="EC" id="5.1.1.7" evidence="3 8"/>
<comment type="function">
    <text evidence="8">Catalyzes the stereoinversion of LL-2,6-diaminopimelate (L,L-DAP) to meso-diaminopimelate (meso-DAP), a precursor of L-lysine and an essential component of the bacterial peptidoglycan.</text>
</comment>
<reference evidence="10 11" key="1">
    <citation type="submission" date="2020-12" db="EMBL/GenBank/DDBJ databases">
        <title>Whole genome sequences of gut porcine anaerobes.</title>
        <authorList>
            <person name="Kubasova T."/>
            <person name="Jahodarova E."/>
            <person name="Rychlik I."/>
        </authorList>
    </citation>
    <scope>NUCLEOTIDE SEQUENCE [LARGE SCALE GENOMIC DNA]</scope>
    <source>
        <strain evidence="10 11">An867</strain>
    </source>
</reference>
<accession>A0ABS9CLG7</accession>
<keyword evidence="8" id="KW-0963">Cytoplasm</keyword>
<evidence type="ECO:0000256" key="9">
    <source>
        <dbReference type="PROSITE-ProRule" id="PRU10125"/>
    </source>
</evidence>
<evidence type="ECO:0000256" key="3">
    <source>
        <dbReference type="ARBA" id="ARBA00013080"/>
    </source>
</evidence>
<comment type="pathway">
    <text evidence="1 8">Amino-acid biosynthesis; L-lysine biosynthesis via DAP pathway; DL-2,6-diaminopimelate from LL-2,6-diaminopimelate: step 1/1.</text>
</comment>
<organism evidence="10 11">
    <name type="scientific">Anaeromassilibacillus senegalensis</name>
    <dbReference type="NCBI Taxonomy" id="1673717"/>
    <lineage>
        <taxon>Bacteria</taxon>
        <taxon>Bacillati</taxon>
        <taxon>Bacillota</taxon>
        <taxon>Clostridia</taxon>
        <taxon>Eubacteriales</taxon>
        <taxon>Acutalibacteraceae</taxon>
        <taxon>Anaeromassilibacillus</taxon>
    </lineage>
</organism>
<evidence type="ECO:0000256" key="7">
    <source>
        <dbReference type="ARBA" id="ARBA00051712"/>
    </source>
</evidence>
<comment type="catalytic activity">
    <reaction evidence="7 8">
        <text>(2S,6S)-2,6-diaminopimelate = meso-2,6-diaminopimelate</text>
        <dbReference type="Rhea" id="RHEA:15393"/>
        <dbReference type="ChEBI" id="CHEBI:57609"/>
        <dbReference type="ChEBI" id="CHEBI:57791"/>
        <dbReference type="EC" id="5.1.1.7"/>
    </reaction>
</comment>
<feature type="binding site" evidence="8">
    <location>
        <position position="90"/>
    </location>
    <ligand>
        <name>substrate</name>
    </ligand>
</feature>
<proteinExistence type="inferred from homology"/>
<dbReference type="NCBIfam" id="TIGR00652">
    <property type="entry name" value="DapF"/>
    <property type="match status" value="1"/>
</dbReference>
<feature type="site" description="Could be important to modulate the pK values of the two catalytic cysteine residues" evidence="8">
    <location>
        <position position="190"/>
    </location>
</feature>
<feature type="binding site" evidence="8">
    <location>
        <position position="188"/>
    </location>
    <ligand>
        <name>substrate</name>
    </ligand>
</feature>
<evidence type="ECO:0000256" key="2">
    <source>
        <dbReference type="ARBA" id="ARBA00010219"/>
    </source>
</evidence>
<evidence type="ECO:0000256" key="5">
    <source>
        <dbReference type="ARBA" id="ARBA00023154"/>
    </source>
</evidence>
<feature type="binding site" evidence="8">
    <location>
        <position position="221"/>
    </location>
    <ligand>
        <name>substrate</name>
    </ligand>
</feature>
<dbReference type="PROSITE" id="PS01326">
    <property type="entry name" value="DAP_EPIMERASE"/>
    <property type="match status" value="1"/>
</dbReference>
<feature type="site" description="Could be important to modulate the pK values of the two catalytic cysteine residues" evidence="8">
    <location>
        <position position="239"/>
    </location>
</feature>
<dbReference type="PANTHER" id="PTHR31689">
    <property type="entry name" value="DIAMINOPIMELATE EPIMERASE, CHLOROPLASTIC"/>
    <property type="match status" value="1"/>
</dbReference>
<evidence type="ECO:0000256" key="1">
    <source>
        <dbReference type="ARBA" id="ARBA00005196"/>
    </source>
</evidence>
<dbReference type="HAMAP" id="MF_00197">
    <property type="entry name" value="DAP_epimerase"/>
    <property type="match status" value="1"/>
</dbReference>
<feature type="active site" description="Proton acceptor" evidence="8">
    <location>
        <position position="248"/>
    </location>
</feature>
<feature type="binding site" evidence="8">
    <location>
        <begin position="239"/>
        <end position="240"/>
    </location>
    <ligand>
        <name>substrate</name>
    </ligand>
</feature>
<dbReference type="Gene3D" id="3.10.310.10">
    <property type="entry name" value="Diaminopimelate Epimerase, Chain A, domain 1"/>
    <property type="match status" value="2"/>
</dbReference>
<comment type="similarity">
    <text evidence="2 8">Belongs to the diaminopimelate epimerase family.</text>
</comment>
<feature type="active site" evidence="9">
    <location>
        <position position="99"/>
    </location>
</feature>
<comment type="subunit">
    <text evidence="8">Homodimer.</text>
</comment>
<dbReference type="Pfam" id="PF01678">
    <property type="entry name" value="DAP_epimerase"/>
    <property type="match status" value="2"/>
</dbReference>
<dbReference type="Proteomes" id="UP001299220">
    <property type="component" value="Unassembled WGS sequence"/>
</dbReference>
<dbReference type="PANTHER" id="PTHR31689:SF0">
    <property type="entry name" value="DIAMINOPIMELATE EPIMERASE"/>
    <property type="match status" value="1"/>
</dbReference>
<keyword evidence="6 8" id="KW-0413">Isomerase</keyword>
<name>A0ABS9CLG7_9FIRM</name>
<feature type="binding site" evidence="8">
    <location>
        <position position="39"/>
    </location>
    <ligand>
        <name>substrate</name>
    </ligand>
</feature>
<keyword evidence="5 8" id="KW-0457">Lysine biosynthesis</keyword>
<dbReference type="InterPro" id="IPR001653">
    <property type="entry name" value="DAP_epimerase_DapF"/>
</dbReference>
<dbReference type="GO" id="GO:0008837">
    <property type="term" value="F:diaminopimelate epimerase activity"/>
    <property type="evidence" value="ECO:0007669"/>
    <property type="project" value="UniProtKB-EC"/>
</dbReference>
<feature type="active site" description="Proton donor" evidence="8">
    <location>
        <position position="99"/>
    </location>
</feature>
<feature type="binding site" evidence="8">
    <location>
        <begin position="249"/>
        <end position="250"/>
    </location>
    <ligand>
        <name>substrate</name>
    </ligand>
</feature>
<keyword evidence="4 8" id="KW-0028">Amino-acid biosynthesis</keyword>
<dbReference type="EMBL" id="JAFBIT010000001">
    <property type="protein sequence ID" value="MCF2651996.1"/>
    <property type="molecule type" value="Genomic_DNA"/>
</dbReference>
<evidence type="ECO:0000256" key="8">
    <source>
        <dbReference type="HAMAP-Rule" id="MF_00197"/>
    </source>
</evidence>
<keyword evidence="11" id="KW-1185">Reference proteome</keyword>
<sequence length="305" mass="33537">MNQYVRKAENGSPVDHYERVAGNGKKQKIAFTKMHGCANDYVYINCFDQDIENHAELAVWLSDRHTGIGGDGVIFICPSEIADAKMRMFNLDGSEGMMCGNGVRCVAKFVYDSGIARKDVLHIETLSGIKICRVTVENGEVAAVTVDMGKAELAPEKIPVLFDGESVVSREIEVLGEPYAVTCVSMGNPHCVIFGGDPDFIDLEKIGPYFEHFEKFPERINTEFIQVLDDHTLKMRVWERGSGETMACGTGACASAVAACLNGFCQKGEDIRVRLRGGELVIRYTDERVQMTGNADTVFTGVVEI</sequence>
<protein>
    <recommendedName>
        <fullName evidence="3 8">Diaminopimelate epimerase</fullName>
        <shortName evidence="8">DAP epimerase</shortName>
        <ecNumber evidence="3 8">5.1.1.7</ecNumber>
    </recommendedName>
    <alternativeName>
        <fullName evidence="8">PLP-independent amino acid racemase</fullName>
    </alternativeName>
</protein>
<evidence type="ECO:0000313" key="10">
    <source>
        <dbReference type="EMBL" id="MCF2651996.1"/>
    </source>
</evidence>
<evidence type="ECO:0000256" key="4">
    <source>
        <dbReference type="ARBA" id="ARBA00022605"/>
    </source>
</evidence>
<feature type="binding site" evidence="8">
    <location>
        <begin position="100"/>
        <end position="101"/>
    </location>
    <ligand>
        <name>substrate</name>
    </ligand>
</feature>
<dbReference type="RefSeq" id="WP_235323019.1">
    <property type="nucleotide sequence ID" value="NZ_JAFBIT010000001.1"/>
</dbReference>
<evidence type="ECO:0000256" key="6">
    <source>
        <dbReference type="ARBA" id="ARBA00023235"/>
    </source>
</evidence>
<gene>
    <name evidence="8" type="primary">dapF</name>
    <name evidence="10" type="ORF">JQM67_05220</name>
</gene>
<dbReference type="InterPro" id="IPR018510">
    <property type="entry name" value="DAP_epimerase_AS"/>
</dbReference>
<dbReference type="SUPFAM" id="SSF54506">
    <property type="entry name" value="Diaminopimelate epimerase-like"/>
    <property type="match status" value="1"/>
</dbReference>